<proteinExistence type="predicted"/>
<reference evidence="1" key="1">
    <citation type="journal article" date="2021" name="Proc. Natl. Acad. Sci. U.S.A.">
        <title>A Catalog of Tens of Thousands of Viruses from Human Metagenomes Reveals Hidden Associations with Chronic Diseases.</title>
        <authorList>
            <person name="Tisza M.J."/>
            <person name="Buck C.B."/>
        </authorList>
    </citation>
    <scope>NUCLEOTIDE SEQUENCE</scope>
    <source>
        <strain evidence="1">CtZgq1</strain>
    </source>
</reference>
<dbReference type="EMBL" id="BK014762">
    <property type="protein sequence ID" value="DAD74636.1"/>
    <property type="molecule type" value="Genomic_DNA"/>
</dbReference>
<name>A0A8S5LXE2_9CAUD</name>
<accession>A0A8S5LXE2</accession>
<evidence type="ECO:0000313" key="1">
    <source>
        <dbReference type="EMBL" id="DAD74636.1"/>
    </source>
</evidence>
<protein>
    <submittedName>
        <fullName evidence="1">PGDYG protein</fullName>
    </submittedName>
</protein>
<sequence>MKTFNIIDDLKVIQFDGTLECKDKLEEVFYDYAPIEWEWQPYSDKIKLKDFPRLYNEVVEGDYIIIDTCDSPLVIEKEDFERIFEVEND</sequence>
<organism evidence="1">
    <name type="scientific">Myoviridae sp. ctZgq1</name>
    <dbReference type="NCBI Taxonomy" id="2826666"/>
    <lineage>
        <taxon>Viruses</taxon>
        <taxon>Duplodnaviria</taxon>
        <taxon>Heunggongvirae</taxon>
        <taxon>Uroviricota</taxon>
        <taxon>Caudoviricetes</taxon>
    </lineage>
</organism>